<dbReference type="InterPro" id="IPR050872">
    <property type="entry name" value="PPR_P_subfamily"/>
</dbReference>
<organism evidence="3 4">
    <name type="scientific">Ceriporiopsis subvermispora (strain B)</name>
    <name type="common">White-rot fungus</name>
    <name type="synonym">Gelatoporia subvermispora</name>
    <dbReference type="NCBI Taxonomy" id="914234"/>
    <lineage>
        <taxon>Eukaryota</taxon>
        <taxon>Fungi</taxon>
        <taxon>Dikarya</taxon>
        <taxon>Basidiomycota</taxon>
        <taxon>Agaricomycotina</taxon>
        <taxon>Agaricomycetes</taxon>
        <taxon>Polyporales</taxon>
        <taxon>Gelatoporiaceae</taxon>
        <taxon>Gelatoporia</taxon>
    </lineage>
</organism>
<dbReference type="EMBL" id="KB445792">
    <property type="protein sequence ID" value="EMD40677.1"/>
    <property type="molecule type" value="Genomic_DNA"/>
</dbReference>
<proteinExistence type="inferred from homology"/>
<dbReference type="InterPro" id="IPR002885">
    <property type="entry name" value="PPR_rpt"/>
</dbReference>
<dbReference type="PANTHER" id="PTHR46128">
    <property type="entry name" value="MITOCHONDRIAL GROUP I INTRON SPLICING FACTOR CCM1"/>
    <property type="match status" value="1"/>
</dbReference>
<evidence type="ECO:0000313" key="3">
    <source>
        <dbReference type="EMBL" id="EMD40677.1"/>
    </source>
</evidence>
<dbReference type="Proteomes" id="UP000016930">
    <property type="component" value="Unassembled WGS sequence"/>
</dbReference>
<dbReference type="InterPro" id="IPR011990">
    <property type="entry name" value="TPR-like_helical_dom_sf"/>
</dbReference>
<keyword evidence="4" id="KW-1185">Reference proteome</keyword>
<gene>
    <name evidence="3" type="ORF">CERSUDRAFT_130817</name>
</gene>
<evidence type="ECO:0008006" key="5">
    <source>
        <dbReference type="Google" id="ProtNLM"/>
    </source>
</evidence>
<dbReference type="Pfam" id="PF13041">
    <property type="entry name" value="PPR_2"/>
    <property type="match status" value="1"/>
</dbReference>
<accession>M2RQF2</accession>
<evidence type="ECO:0000313" key="4">
    <source>
        <dbReference type="Proteomes" id="UP000016930"/>
    </source>
</evidence>
<dbReference type="PROSITE" id="PS51375">
    <property type="entry name" value="PPR"/>
    <property type="match status" value="1"/>
</dbReference>
<dbReference type="Gene3D" id="1.25.40.10">
    <property type="entry name" value="Tetratricopeptide repeat domain"/>
    <property type="match status" value="1"/>
</dbReference>
<sequence length="552" mass="62535">MGRLKSLCDGGRLQEAVDMLLNAPLDAKRVKHFNLLMKTASTLAKYSEMYNLFIEMKRRGFIPNAGTYQTMLGGYAQIEDWSHRTKQIAQVHNVFENYRSWVTALKAEDPKSLHLTVGPYNPYFKILGATKQYEKIYDVYYDMDQDGPLSPDVKVLTGLFDALVETKREPGSTQEIRPQNISFAKVVWRNMTKKMEASPEFKLDSHLIRAVLRLFRSGSAADRIFALDVICRDNLGLAKPGETAPPPKVELTEYIVNQVIALCNNSNKFRLSIHFAQQLMDRPLKDGESSILTHYILEDVLYAYCNQETMGSMNEAERALNILDWMIRQNALQYNDNLAPRLITFSRVLEISWRGGDWGVATRTFDLMTGYKAADFADIPADVKRSTPQMERRSPGKNFLPTTIQMCHLVRTALNSGVVANMRQALRIFVHFGGERFFLQGALQNDTLPEVAQTRYLPFYAQTTAETVSGLVKAVLAAADTEQVAGKQEIEQWRNLMTAAGQSLRQATVPTPLLRRPVVEQSRLGTSAQLDREDMVIDSLMSQRTQVSPRRK</sequence>
<feature type="repeat" description="PPR" evidence="2">
    <location>
        <begin position="29"/>
        <end position="63"/>
    </location>
</feature>
<protein>
    <recommendedName>
        <fullName evidence="5">Pentacotripeptide-repeat region of PRORP domain-containing protein</fullName>
    </recommendedName>
</protein>
<evidence type="ECO:0000256" key="2">
    <source>
        <dbReference type="PROSITE-ProRule" id="PRU00708"/>
    </source>
</evidence>
<dbReference type="STRING" id="914234.M2RQF2"/>
<comment type="similarity">
    <text evidence="1">Belongs to the PPR family. P subfamily.</text>
</comment>
<name>M2RQF2_CERS8</name>
<evidence type="ECO:0000256" key="1">
    <source>
        <dbReference type="ARBA" id="ARBA00007626"/>
    </source>
</evidence>
<dbReference type="HOGENOM" id="CLU_026239_0_0_1"/>
<dbReference type="OrthoDB" id="185373at2759"/>
<dbReference type="AlphaFoldDB" id="M2RQF2"/>
<dbReference type="PANTHER" id="PTHR46128:SF329">
    <property type="entry name" value="MITOCHONDRIAL GROUP I INTRON SPLICING FACTOR DMR1"/>
    <property type="match status" value="1"/>
</dbReference>
<reference evidence="3 4" key="1">
    <citation type="journal article" date="2012" name="Proc. Natl. Acad. Sci. U.S.A.">
        <title>Comparative genomics of Ceriporiopsis subvermispora and Phanerochaete chrysosporium provide insight into selective ligninolysis.</title>
        <authorList>
            <person name="Fernandez-Fueyo E."/>
            <person name="Ruiz-Duenas F.J."/>
            <person name="Ferreira P."/>
            <person name="Floudas D."/>
            <person name="Hibbett D.S."/>
            <person name="Canessa P."/>
            <person name="Larrondo L.F."/>
            <person name="James T.Y."/>
            <person name="Seelenfreund D."/>
            <person name="Lobos S."/>
            <person name="Polanco R."/>
            <person name="Tello M."/>
            <person name="Honda Y."/>
            <person name="Watanabe T."/>
            <person name="Watanabe T."/>
            <person name="Ryu J.S."/>
            <person name="Kubicek C.P."/>
            <person name="Schmoll M."/>
            <person name="Gaskell J."/>
            <person name="Hammel K.E."/>
            <person name="St John F.J."/>
            <person name="Vanden Wymelenberg A."/>
            <person name="Sabat G."/>
            <person name="Splinter BonDurant S."/>
            <person name="Syed K."/>
            <person name="Yadav J.S."/>
            <person name="Doddapaneni H."/>
            <person name="Subramanian V."/>
            <person name="Lavin J.L."/>
            <person name="Oguiza J.A."/>
            <person name="Perez G."/>
            <person name="Pisabarro A.G."/>
            <person name="Ramirez L."/>
            <person name="Santoyo F."/>
            <person name="Master E."/>
            <person name="Coutinho P.M."/>
            <person name="Henrissat B."/>
            <person name="Lombard V."/>
            <person name="Magnuson J.K."/>
            <person name="Kuees U."/>
            <person name="Hori C."/>
            <person name="Igarashi K."/>
            <person name="Samejima M."/>
            <person name="Held B.W."/>
            <person name="Barry K.W."/>
            <person name="LaButti K.M."/>
            <person name="Lapidus A."/>
            <person name="Lindquist E.A."/>
            <person name="Lucas S.M."/>
            <person name="Riley R."/>
            <person name="Salamov A.A."/>
            <person name="Hoffmeister D."/>
            <person name="Schwenk D."/>
            <person name="Hadar Y."/>
            <person name="Yarden O."/>
            <person name="de Vries R.P."/>
            <person name="Wiebenga A."/>
            <person name="Stenlid J."/>
            <person name="Eastwood D."/>
            <person name="Grigoriev I.V."/>
            <person name="Berka R.M."/>
            <person name="Blanchette R.A."/>
            <person name="Kersten P."/>
            <person name="Martinez A.T."/>
            <person name="Vicuna R."/>
            <person name="Cullen D."/>
        </authorList>
    </citation>
    <scope>NUCLEOTIDE SEQUENCE [LARGE SCALE GENOMIC DNA]</scope>
    <source>
        <strain evidence="3 4">B</strain>
    </source>
</reference>